<name>A0ABZ3FPX9_9ACTN</name>
<keyword evidence="3" id="KW-1185">Reference proteome</keyword>
<dbReference type="EMBL" id="CP154795">
    <property type="protein sequence ID" value="XAN06917.1"/>
    <property type="molecule type" value="Genomic_DNA"/>
</dbReference>
<evidence type="ECO:0000313" key="3">
    <source>
        <dbReference type="Proteomes" id="UP001442841"/>
    </source>
</evidence>
<dbReference type="Proteomes" id="UP001442841">
    <property type="component" value="Chromosome"/>
</dbReference>
<evidence type="ECO:0000313" key="2">
    <source>
        <dbReference type="EMBL" id="XAN06917.1"/>
    </source>
</evidence>
<feature type="region of interest" description="Disordered" evidence="1">
    <location>
        <begin position="443"/>
        <end position="470"/>
    </location>
</feature>
<organism evidence="2 3">
    <name type="scientific">Ammonicoccus fulvus</name>
    <dbReference type="NCBI Taxonomy" id="3138240"/>
    <lineage>
        <taxon>Bacteria</taxon>
        <taxon>Bacillati</taxon>
        <taxon>Actinomycetota</taxon>
        <taxon>Actinomycetes</taxon>
        <taxon>Propionibacteriales</taxon>
        <taxon>Propionibacteriaceae</taxon>
        <taxon>Ammonicoccus</taxon>
    </lineage>
</organism>
<accession>A0ABZ3FPX9</accession>
<dbReference type="RefSeq" id="WP_425308358.1">
    <property type="nucleotide sequence ID" value="NZ_CP154795.1"/>
</dbReference>
<protein>
    <submittedName>
        <fullName evidence="2">DUF5719 family protein</fullName>
    </submittedName>
</protein>
<evidence type="ECO:0000256" key="1">
    <source>
        <dbReference type="SAM" id="MobiDB-lite"/>
    </source>
</evidence>
<dbReference type="InterPro" id="IPR043777">
    <property type="entry name" value="DUF5719"/>
</dbReference>
<reference evidence="2 3" key="1">
    <citation type="submission" date="2024-04" db="EMBL/GenBank/DDBJ databases">
        <title>Isolation of an actinomycete strain from pig manure.</title>
        <authorList>
            <person name="Gong T."/>
            <person name="Yu Z."/>
            <person name="An M."/>
            <person name="Wei C."/>
            <person name="Yang W."/>
            <person name="Liu L."/>
        </authorList>
    </citation>
    <scope>NUCLEOTIDE SEQUENCE [LARGE SCALE GENOMIC DNA]</scope>
    <source>
        <strain evidence="2 3">ZF39</strain>
    </source>
</reference>
<proteinExistence type="predicted"/>
<gene>
    <name evidence="2" type="ORF">AADG42_06230</name>
</gene>
<sequence length="470" mass="46891">MSRTLLRLVTVLGLILLVTALTIGGSLLPTREPAAARPVDPDGRTVTICPAAPTISVASTTAWGSLGVREVGQEGLRTIPTGTGSVLTDNAAPMLMVAEGRQNQASAASAFAREPAGPSRGLGLARCGTPATSLWFTGLVSNPDDPVLGLRSEVVLINPDEGQAEIDLVLFGPSGVQTAAGTRGIAVPARSVRTVALESLFTRPDPIGVEVRANRGRVAAVVRQHVSAGVQPTGTDWQVSSTAPAGTQVVPGVPGGPGPRTLVLSNPNQRRTTATIEVLGPQGVFSPADAASIDINAESTASVSLTAGLGGEPGAVRVVADQPLVAAVVARSAENGPDADVAIQPASVTVSGIGIAALAAAPGVTGDVLVTNGGDAEVVVPLTADGADGGELAATELVVPPGATAGWRLEAMAEIASVRLDAPEGSRLWAGVVVSSSADPVGGLATSPLSVPERQQGGGIEPDFDPGAGR</sequence>
<dbReference type="Pfam" id="PF18986">
    <property type="entry name" value="DUF5719"/>
    <property type="match status" value="1"/>
</dbReference>